<feature type="compositionally biased region" description="Acidic residues" evidence="1">
    <location>
        <begin position="262"/>
        <end position="275"/>
    </location>
</feature>
<reference evidence="2" key="1">
    <citation type="submission" date="2021-01" db="EMBL/GenBank/DDBJ databases">
        <authorList>
            <person name="Kaushik A."/>
        </authorList>
    </citation>
    <scope>NUCLEOTIDE SEQUENCE</scope>
    <source>
        <strain evidence="2">AG6-10EEA</strain>
    </source>
</reference>
<evidence type="ECO:0000313" key="3">
    <source>
        <dbReference type="Proteomes" id="UP000663853"/>
    </source>
</evidence>
<feature type="compositionally biased region" description="Polar residues" evidence="1">
    <location>
        <begin position="21"/>
        <end position="36"/>
    </location>
</feature>
<feature type="region of interest" description="Disordered" evidence="1">
    <location>
        <begin position="127"/>
        <end position="284"/>
    </location>
</feature>
<protein>
    <submittedName>
        <fullName evidence="2">Uncharacterized protein</fullName>
    </submittedName>
</protein>
<dbReference type="AlphaFoldDB" id="A0A8H3DSE0"/>
<evidence type="ECO:0000313" key="2">
    <source>
        <dbReference type="EMBL" id="CAE6537131.1"/>
    </source>
</evidence>
<accession>A0A8H3DSE0</accession>
<feature type="compositionally biased region" description="Low complexity" evidence="1">
    <location>
        <begin position="1"/>
        <end position="11"/>
    </location>
</feature>
<sequence length="510" mass="56215">MKFAQAAPALRRSSRIRAARQKSNPTPIKTNAGTMTESISTPREPSPPPPQPEKSLDSLTSTSRQRSGEQVRASLTLEESFASQMTLDGIPSTPPNAEPTIESRMRHNPTTYKRQRTMRIRSISVASARQFASPVTVPSSALSRSVPLSQPVPGPASPSQLAPEEPEPDFAPSQSALSPAAFSQAEPGPAPSLPVPLSQTSSFHGTQSSAHSCSPIPAHVSHRRKRRRRLPPLKNRLARIARPRLPRPSPPPERAQPREESEYGEEEVVREEEEEAKSVPVNVTQRRLAAPENFTIPDLKDLLGYKSQARPPQTPAPRFILPQNTVRPPRLAQGSKSPYAKRKTTHTPRLKFVALEAHHEQATARTGNAATRLPLTPRTSPVRKTSVFPRRDEMEDPVQNFSNRQPEPSPCRVLVKATPEPKELAPKLPSLMEAISTHLTPEPEVEAQPSRSLAPMSELYDNLMKLAKSAEQMGRPVIPESSSLKRKLQTTLTPQLTFEVTQPAKVARLR</sequence>
<organism evidence="2 3">
    <name type="scientific">Rhizoctonia solani</name>
    <dbReference type="NCBI Taxonomy" id="456999"/>
    <lineage>
        <taxon>Eukaryota</taxon>
        <taxon>Fungi</taxon>
        <taxon>Dikarya</taxon>
        <taxon>Basidiomycota</taxon>
        <taxon>Agaricomycotina</taxon>
        <taxon>Agaricomycetes</taxon>
        <taxon>Cantharellales</taxon>
        <taxon>Ceratobasidiaceae</taxon>
        <taxon>Rhizoctonia</taxon>
    </lineage>
</organism>
<proteinExistence type="predicted"/>
<evidence type="ECO:0000256" key="1">
    <source>
        <dbReference type="SAM" id="MobiDB-lite"/>
    </source>
</evidence>
<feature type="compositionally biased region" description="Polar residues" evidence="1">
    <location>
        <begin position="197"/>
        <end position="212"/>
    </location>
</feature>
<gene>
    <name evidence="2" type="ORF">RDB_LOCUS182728</name>
</gene>
<feature type="compositionally biased region" description="Basic residues" evidence="1">
    <location>
        <begin position="220"/>
        <end position="245"/>
    </location>
</feature>
<comment type="caution">
    <text evidence="2">The sequence shown here is derived from an EMBL/GenBank/DDBJ whole genome shotgun (WGS) entry which is preliminary data.</text>
</comment>
<dbReference type="EMBL" id="CAJMXA010004209">
    <property type="protein sequence ID" value="CAE6537131.1"/>
    <property type="molecule type" value="Genomic_DNA"/>
</dbReference>
<feature type="region of interest" description="Disordered" evidence="1">
    <location>
        <begin position="1"/>
        <end position="114"/>
    </location>
</feature>
<dbReference type="Proteomes" id="UP000663853">
    <property type="component" value="Unassembled WGS sequence"/>
</dbReference>
<feature type="compositionally biased region" description="Polar residues" evidence="1">
    <location>
        <begin position="136"/>
        <end position="148"/>
    </location>
</feature>
<name>A0A8H3DSE0_9AGAM</name>